<dbReference type="InterPro" id="IPR035892">
    <property type="entry name" value="C2_domain_sf"/>
</dbReference>
<proteinExistence type="predicted"/>
<dbReference type="PANTHER" id="PTHR10039:SF16">
    <property type="entry name" value="GPI INOSITOL-DEACYLASE"/>
    <property type="match status" value="1"/>
</dbReference>
<reference evidence="4" key="1">
    <citation type="journal article" date="2014" name="Proc. Natl. Acad. Sci. U.S.A.">
        <title>Extensive sampling of basidiomycete genomes demonstrates inadequacy of the white-rot/brown-rot paradigm for wood decay fungi.</title>
        <authorList>
            <person name="Riley R."/>
            <person name="Salamov A.A."/>
            <person name="Brown D.W."/>
            <person name="Nagy L.G."/>
            <person name="Floudas D."/>
            <person name="Held B.W."/>
            <person name="Levasseur A."/>
            <person name="Lombard V."/>
            <person name="Morin E."/>
            <person name="Otillar R."/>
            <person name="Lindquist E.A."/>
            <person name="Sun H."/>
            <person name="LaButti K.M."/>
            <person name="Schmutz J."/>
            <person name="Jabbour D."/>
            <person name="Luo H."/>
            <person name="Baker S.E."/>
            <person name="Pisabarro A.G."/>
            <person name="Walton J.D."/>
            <person name="Blanchette R.A."/>
            <person name="Henrissat B."/>
            <person name="Martin F."/>
            <person name="Cullen D."/>
            <person name="Hibbett D.S."/>
            <person name="Grigoriev I.V."/>
        </authorList>
    </citation>
    <scope>NUCLEOTIDE SEQUENCE [LARGE SCALE GENOMIC DNA]</scope>
    <source>
        <strain evidence="4">MUCL 33604</strain>
    </source>
</reference>
<keyword evidence="1" id="KW-0677">Repeat</keyword>
<dbReference type="Gene3D" id="2.60.40.150">
    <property type="entry name" value="C2 domain"/>
    <property type="match status" value="1"/>
</dbReference>
<dbReference type="STRING" id="933084.A0A067PLF1"/>
<gene>
    <name evidence="3" type="ORF">JAAARDRAFT_196549</name>
</gene>
<organism evidence="3 4">
    <name type="scientific">Jaapia argillacea MUCL 33604</name>
    <dbReference type="NCBI Taxonomy" id="933084"/>
    <lineage>
        <taxon>Eukaryota</taxon>
        <taxon>Fungi</taxon>
        <taxon>Dikarya</taxon>
        <taxon>Basidiomycota</taxon>
        <taxon>Agaricomycotina</taxon>
        <taxon>Agaricomycetes</taxon>
        <taxon>Agaricomycetidae</taxon>
        <taxon>Jaapiales</taxon>
        <taxon>Jaapiaceae</taxon>
        <taxon>Jaapia</taxon>
    </lineage>
</organism>
<dbReference type="InParanoid" id="A0A067PLF1"/>
<dbReference type="InterPro" id="IPR056884">
    <property type="entry name" value="NPHP3-like_N"/>
</dbReference>
<dbReference type="EMBL" id="KL197728">
    <property type="protein sequence ID" value="KDQ54660.1"/>
    <property type="molecule type" value="Genomic_DNA"/>
</dbReference>
<evidence type="ECO:0000313" key="4">
    <source>
        <dbReference type="Proteomes" id="UP000027265"/>
    </source>
</evidence>
<keyword evidence="4" id="KW-1185">Reference proteome</keyword>
<dbReference type="InterPro" id="IPR000008">
    <property type="entry name" value="C2_dom"/>
</dbReference>
<name>A0A067PLF1_9AGAM</name>
<evidence type="ECO:0000259" key="2">
    <source>
        <dbReference type="SMART" id="SM00239"/>
    </source>
</evidence>
<dbReference type="InterPro" id="IPR027417">
    <property type="entry name" value="P-loop_NTPase"/>
</dbReference>
<dbReference type="PANTHER" id="PTHR10039">
    <property type="entry name" value="AMELOGENIN"/>
    <property type="match status" value="1"/>
</dbReference>
<dbReference type="Gene3D" id="3.40.50.300">
    <property type="entry name" value="P-loop containing nucleotide triphosphate hydrolases"/>
    <property type="match status" value="1"/>
</dbReference>
<dbReference type="HOGENOM" id="CLU_000288_6_0_1"/>
<sequence>MATLVVGDTVSGGSGLRLFVKEISASGLKHNRKHSVKATVGRKAEISRETERTKDPSWSDLDFIFLLSESSHLTVEVFDHPVMSLGPSFVGGITVDLNVLRCETVITRQLDSLHRPEVDVTGSLTVHITVNGLDNTTDVDTVLKDIDKNLHLLHTPGWVKPIPESISDVAPDVWQPALNSVESFVEGLGAFVRVVDALAEIHPYAKATWTLLSSVYHSVINQIALDAKVNRLADVIRQIYQVAIDADPLKNHGTIGRTLQCMLIQTMEVARFIRGYAETKGFAGRAIKNQVYPVDAQIEDFEKLFNALKSDLQLKVTTQSSIAVFGIMDTVAQIEEVLVLRDLPYASASYHTKPGCLPGSRQEILEEIIDWVNNATEDSTQSRAFLVTGVAGSGKSAIAHTIARHFSDQRRLGSSFFFQRGTTESPETLFGTIARDLADFDSQIRSKLLEAVRGSRSLVQTTAVEVQFDSFILAPTKDLGMVGPVVIVIDALDECKDYKGILRILTTKLSVLPPNIRILVTARAEKAICAKFGESTYTRHKRMEEIPPKSTSEDISSFVVRALPTDVVKSLERRWPNGRWLQELVSKADGLFQWAATACLFIQEDGADPTRRFEIIMTGGSVLNKLYLQVLLHSFPHLDDEILHSF</sequence>
<dbReference type="Pfam" id="PF24883">
    <property type="entry name" value="NPHP3_N"/>
    <property type="match status" value="1"/>
</dbReference>
<feature type="domain" description="C2" evidence="2">
    <location>
        <begin position="17"/>
        <end position="109"/>
    </location>
</feature>
<dbReference type="OrthoDB" id="163438at2759"/>
<dbReference type="Proteomes" id="UP000027265">
    <property type="component" value="Unassembled WGS sequence"/>
</dbReference>
<accession>A0A067PLF1</accession>
<dbReference type="SUPFAM" id="SSF52540">
    <property type="entry name" value="P-loop containing nucleoside triphosphate hydrolases"/>
    <property type="match status" value="1"/>
</dbReference>
<dbReference type="AlphaFoldDB" id="A0A067PLF1"/>
<evidence type="ECO:0000313" key="3">
    <source>
        <dbReference type="EMBL" id="KDQ54660.1"/>
    </source>
</evidence>
<dbReference type="SMART" id="SM00239">
    <property type="entry name" value="C2"/>
    <property type="match status" value="1"/>
</dbReference>
<protein>
    <recommendedName>
        <fullName evidence="2">C2 domain-containing protein</fullName>
    </recommendedName>
</protein>
<evidence type="ECO:0000256" key="1">
    <source>
        <dbReference type="ARBA" id="ARBA00022737"/>
    </source>
</evidence>
<dbReference type="SUPFAM" id="SSF49562">
    <property type="entry name" value="C2 domain (Calcium/lipid-binding domain, CaLB)"/>
    <property type="match status" value="1"/>
</dbReference>